<dbReference type="SUPFAM" id="SSF57716">
    <property type="entry name" value="Glucocorticoid receptor-like (DNA-binding domain)"/>
    <property type="match status" value="1"/>
</dbReference>
<dbReference type="FunFam" id="3.30.50.10:FF:000045">
    <property type="entry name" value="Transcription factor elt-7"/>
    <property type="match status" value="1"/>
</dbReference>
<evidence type="ECO:0000259" key="9">
    <source>
        <dbReference type="PROSITE" id="PS50114"/>
    </source>
</evidence>
<evidence type="ECO:0000256" key="6">
    <source>
        <dbReference type="ARBA" id="ARBA00023163"/>
    </source>
</evidence>
<dbReference type="WormBase" id="F58E10.5">
    <property type="protein sequence ID" value="CE18787"/>
    <property type="gene ID" value="WBGene00001311"/>
    <property type="gene designation" value="end-3"/>
</dbReference>
<evidence type="ECO:0000256" key="4">
    <source>
        <dbReference type="ARBA" id="ARBA00022833"/>
    </source>
</evidence>
<dbReference type="GO" id="GO:0003700">
    <property type="term" value="F:DNA-binding transcription factor activity"/>
    <property type="evidence" value="ECO:0000250"/>
    <property type="project" value="WormBase"/>
</dbReference>
<dbReference type="GO" id="GO:0000978">
    <property type="term" value="F:RNA polymerase II cis-regulatory region sequence-specific DNA binding"/>
    <property type="evidence" value="ECO:0000318"/>
    <property type="project" value="GO_Central"/>
</dbReference>
<dbReference type="GO" id="GO:0001714">
    <property type="term" value="P:endodermal cell fate specification"/>
    <property type="evidence" value="ECO:0000315"/>
    <property type="project" value="WormBase"/>
</dbReference>
<evidence type="ECO:0000256" key="7">
    <source>
        <dbReference type="ARBA" id="ARBA00023242"/>
    </source>
</evidence>
<accession>Q9XUW7</accession>
<evidence type="ECO:0000313" key="11">
    <source>
        <dbReference type="Proteomes" id="UP000001940"/>
    </source>
</evidence>
<dbReference type="SMART" id="SM00401">
    <property type="entry name" value="ZnF_GATA"/>
    <property type="match status" value="1"/>
</dbReference>
<dbReference type="InterPro" id="IPR000679">
    <property type="entry name" value="Znf_GATA"/>
</dbReference>
<reference evidence="10 11" key="1">
    <citation type="journal article" date="1998" name="Science">
        <title>Genome sequence of the nematode C. elegans: a platform for investigating biology.</title>
        <authorList>
            <consortium name="The C. elegans sequencing consortium"/>
            <person name="Sulson J.E."/>
            <person name="Waterston R."/>
        </authorList>
    </citation>
    <scope>NUCLEOTIDE SEQUENCE [LARGE SCALE GENOMIC DNA]</scope>
    <source>
        <strain evidence="10 11">Bristol N2</strain>
    </source>
</reference>
<dbReference type="PhylomeDB" id="Q9XUW7"/>
<dbReference type="RefSeq" id="NP_506480.1">
    <property type="nucleotide sequence ID" value="NM_074079.3"/>
</dbReference>
<dbReference type="Gene3D" id="3.30.50.10">
    <property type="entry name" value="Erythroid Transcription Factor GATA-1, subunit A"/>
    <property type="match status" value="1"/>
</dbReference>
<dbReference type="GO" id="GO:0045944">
    <property type="term" value="P:positive regulation of transcription by RNA polymerase II"/>
    <property type="evidence" value="ECO:0000318"/>
    <property type="project" value="GO_Central"/>
</dbReference>
<proteinExistence type="predicted"/>
<dbReference type="UCSC" id="F58E10.5">
    <property type="organism name" value="c. elegans"/>
</dbReference>
<dbReference type="PRINTS" id="PR00619">
    <property type="entry name" value="GATAZNFINGER"/>
</dbReference>
<organism evidence="10 11">
    <name type="scientific">Caenorhabditis elegans</name>
    <dbReference type="NCBI Taxonomy" id="6239"/>
    <lineage>
        <taxon>Eukaryota</taxon>
        <taxon>Metazoa</taxon>
        <taxon>Ecdysozoa</taxon>
        <taxon>Nematoda</taxon>
        <taxon>Chromadorea</taxon>
        <taxon>Rhabditida</taxon>
        <taxon>Rhabditina</taxon>
        <taxon>Rhabditomorpha</taxon>
        <taxon>Rhabditoidea</taxon>
        <taxon>Rhabditidae</taxon>
        <taxon>Peloderinae</taxon>
        <taxon>Caenorhabditis</taxon>
    </lineage>
</organism>
<keyword evidence="2" id="KW-0479">Metal-binding</keyword>
<dbReference type="GO" id="GO:0045165">
    <property type="term" value="P:cell fate commitment"/>
    <property type="evidence" value="ECO:0000318"/>
    <property type="project" value="GO_Central"/>
</dbReference>
<dbReference type="OrthoDB" id="5875732at2759"/>
<evidence type="ECO:0000256" key="1">
    <source>
        <dbReference type="ARBA" id="ARBA00004123"/>
    </source>
</evidence>
<dbReference type="EMBL" id="BX284605">
    <property type="protein sequence ID" value="CAB04516.1"/>
    <property type="molecule type" value="Genomic_DNA"/>
</dbReference>
<evidence type="ECO:0000256" key="2">
    <source>
        <dbReference type="ARBA" id="ARBA00022723"/>
    </source>
</evidence>
<dbReference type="STRING" id="6239.F58E10.5.1"/>
<dbReference type="AlphaFoldDB" id="Q9XUW7"/>
<keyword evidence="11" id="KW-1185">Reference proteome</keyword>
<dbReference type="OMA" id="KRPQHLW"/>
<gene>
    <name evidence="10 12" type="primary">end-3</name>
    <name evidence="10" type="ORF">CELE_F58E10.5</name>
    <name evidence="12" type="ORF">F58E10.5</name>
</gene>
<dbReference type="IntAct" id="Q9XUW7">
    <property type="interactions" value="9"/>
</dbReference>
<keyword evidence="4" id="KW-0862">Zinc</keyword>
<keyword evidence="6" id="KW-0804">Transcription</keyword>
<dbReference type="HOGENOM" id="CLU_1078641_0_0_1"/>
<dbReference type="SMR" id="Q9XUW7"/>
<feature type="domain" description="GATA-type" evidence="9">
    <location>
        <begin position="173"/>
        <end position="227"/>
    </location>
</feature>
<evidence type="ECO:0000256" key="3">
    <source>
        <dbReference type="ARBA" id="ARBA00022771"/>
    </source>
</evidence>
<dbReference type="AGR" id="WB:WBGene00001311"/>
<dbReference type="GeneID" id="191631"/>
<dbReference type="eggNOG" id="KOG1601">
    <property type="taxonomic scope" value="Eukaryota"/>
</dbReference>
<dbReference type="GO" id="GO:0000122">
    <property type="term" value="P:negative regulation of transcription by RNA polymerase II"/>
    <property type="evidence" value="ECO:0000318"/>
    <property type="project" value="GO_Central"/>
</dbReference>
<dbReference type="GO" id="GO:0008270">
    <property type="term" value="F:zinc ion binding"/>
    <property type="evidence" value="ECO:0007669"/>
    <property type="project" value="UniProtKB-KW"/>
</dbReference>
<evidence type="ECO:0000313" key="10">
    <source>
        <dbReference type="EMBL" id="CAB04516.1"/>
    </source>
</evidence>
<evidence type="ECO:0000313" key="12">
    <source>
        <dbReference type="WormBase" id="F58E10.5"/>
    </source>
</evidence>
<dbReference type="InterPro" id="IPR013088">
    <property type="entry name" value="Znf_NHR/GATA"/>
</dbReference>
<sequence length="242" mass="27955">MYSNSFSSSSSSSNSPMSFDFGFPQFPEQVQFNEEGYGTPSPDVLQNMNYHHYPAQDMTTNSYNGGYDNSMQQNFMQPDNGAGYYNENYQQMPDFQFPVQNFDFTNQFEFTTPINDLQQSQTSINHTNPDNNENSMPEIPIDGGFNFFPAQEVQEWKPARKASKNKIKKISTMHINSSCSNCGCRETKLWRRNEQGETECNPCNLYERVKGHKRPQHLWNKPAAKRRRRPVAPLVDSNAFNF</sequence>
<dbReference type="Bgee" id="WBGene00001311">
    <property type="expression patterns" value="Expressed in cell and 7 other cell types or tissues"/>
</dbReference>
<dbReference type="Proteomes" id="UP000001940">
    <property type="component" value="Chromosome V"/>
</dbReference>
<dbReference type="CTD" id="191631"/>
<dbReference type="PIR" id="T22915">
    <property type="entry name" value="T22915"/>
</dbReference>
<keyword evidence="7" id="KW-0539">Nucleus</keyword>
<dbReference type="PROSITE" id="PS50114">
    <property type="entry name" value="GATA_ZN_FINGER_2"/>
    <property type="match status" value="1"/>
</dbReference>
<dbReference type="InParanoid" id="Q9XUW7"/>
<name>Q9XUW7_CAEEL</name>
<dbReference type="GO" id="GO:0000981">
    <property type="term" value="F:DNA-binding transcription factor activity, RNA polymerase II-specific"/>
    <property type="evidence" value="ECO:0000318"/>
    <property type="project" value="GO_Central"/>
</dbReference>
<protein>
    <submittedName>
        <fullName evidence="10">GATA-type domain-containing protein</fullName>
    </submittedName>
</protein>
<dbReference type="InterPro" id="IPR039355">
    <property type="entry name" value="Transcription_factor_GATA"/>
</dbReference>
<dbReference type="CDD" id="cd00202">
    <property type="entry name" value="ZnF_GATA"/>
    <property type="match status" value="1"/>
</dbReference>
<dbReference type="GO" id="GO:0007369">
    <property type="term" value="P:gastrulation"/>
    <property type="evidence" value="ECO:0000315"/>
    <property type="project" value="WormBase"/>
</dbReference>
<dbReference type="PaxDb" id="6239-F58E10.5"/>
<comment type="subcellular location">
    <subcellularLocation>
        <location evidence="1">Nucleus</location>
    </subcellularLocation>
</comment>
<evidence type="ECO:0000256" key="8">
    <source>
        <dbReference type="PROSITE-ProRule" id="PRU00094"/>
    </source>
</evidence>
<keyword evidence="5" id="KW-0805">Transcription regulation</keyword>
<dbReference type="KEGG" id="cel:CELE_F58E10.5"/>
<keyword evidence="3 8" id="KW-0863">Zinc-finger</keyword>
<dbReference type="GO" id="GO:0007501">
    <property type="term" value="P:mesodermal cell fate specification"/>
    <property type="evidence" value="ECO:0000315"/>
    <property type="project" value="WormBase"/>
</dbReference>
<dbReference type="FunCoup" id="Q9XUW7">
    <property type="interactions" value="217"/>
</dbReference>
<evidence type="ECO:0000256" key="5">
    <source>
        <dbReference type="ARBA" id="ARBA00023015"/>
    </source>
</evidence>
<dbReference type="GO" id="GO:0005634">
    <property type="term" value="C:nucleus"/>
    <property type="evidence" value="ECO:0000314"/>
    <property type="project" value="WormBase"/>
</dbReference>
<dbReference type="PANTHER" id="PTHR10071:SF336">
    <property type="entry name" value="GATA-TYPE DOMAIN-CONTAINING PROTEIN"/>
    <property type="match status" value="1"/>
</dbReference>
<dbReference type="Pfam" id="PF00320">
    <property type="entry name" value="GATA"/>
    <property type="match status" value="1"/>
</dbReference>
<dbReference type="PANTHER" id="PTHR10071">
    <property type="entry name" value="TRANSCRIPTION FACTOR GATA FAMILY MEMBER"/>
    <property type="match status" value="1"/>
</dbReference>